<dbReference type="GO" id="GO:0005829">
    <property type="term" value="C:cytosol"/>
    <property type="evidence" value="ECO:0007669"/>
    <property type="project" value="TreeGrafter"/>
</dbReference>
<evidence type="ECO:0000313" key="1">
    <source>
        <dbReference type="EMBL" id="MBB6100532.1"/>
    </source>
</evidence>
<comment type="caution">
    <text evidence="1">The sequence shown here is derived from an EMBL/GenBank/DDBJ whole genome shotgun (WGS) entry which is preliminary data.</text>
</comment>
<dbReference type="InterPro" id="IPR007416">
    <property type="entry name" value="YggL_50S_bp"/>
</dbReference>
<dbReference type="RefSeq" id="WP_183720435.1">
    <property type="nucleotide sequence ID" value="NZ_JACHBW010000001.1"/>
</dbReference>
<organism evidence="1 2">
    <name type="scientific">Paraburkholderia bannensis</name>
    <dbReference type="NCBI Taxonomy" id="765414"/>
    <lineage>
        <taxon>Bacteria</taxon>
        <taxon>Pseudomonadati</taxon>
        <taxon>Pseudomonadota</taxon>
        <taxon>Betaproteobacteria</taxon>
        <taxon>Burkholderiales</taxon>
        <taxon>Burkholderiaceae</taxon>
        <taxon>Paraburkholderia</taxon>
    </lineage>
</organism>
<name>A0A7W9TS83_9BURK</name>
<dbReference type="Pfam" id="PF04320">
    <property type="entry name" value="YggL_50S_bp"/>
    <property type="match status" value="1"/>
</dbReference>
<dbReference type="Proteomes" id="UP000571554">
    <property type="component" value="Unassembled WGS sequence"/>
</dbReference>
<proteinExistence type="predicted"/>
<keyword evidence="2" id="KW-1185">Reference proteome</keyword>
<sequence length="110" mass="12286">MTKQHNRRQRKKLHLGEFTQLGFAISARLASPLTDGACDKLLDEFIQDCIEPLGLRFGGGLDEDLSGYVTSAARGRSASDSQRDKVRMWLSLRPEFSMSEVALLTDAWQA</sequence>
<evidence type="ECO:0008006" key="3">
    <source>
        <dbReference type="Google" id="ProtNLM"/>
    </source>
</evidence>
<reference evidence="1 2" key="1">
    <citation type="submission" date="2020-08" db="EMBL/GenBank/DDBJ databases">
        <title>Above-ground endophytic microbial communities from plants in different locations in the United States.</title>
        <authorList>
            <person name="Frank C."/>
        </authorList>
    </citation>
    <scope>NUCLEOTIDE SEQUENCE [LARGE SCALE GENOMIC DNA]</scope>
    <source>
        <strain evidence="1 2">WP4_2_2</strain>
    </source>
</reference>
<dbReference type="PANTHER" id="PTHR38778">
    <property type="entry name" value="CYTOPLASMIC PROTEIN-RELATED"/>
    <property type="match status" value="1"/>
</dbReference>
<protein>
    <recommendedName>
        <fullName evidence="3">DUF469 family protein</fullName>
    </recommendedName>
</protein>
<dbReference type="AlphaFoldDB" id="A0A7W9TS83"/>
<dbReference type="EMBL" id="JACHBW010000001">
    <property type="protein sequence ID" value="MBB6100532.1"/>
    <property type="molecule type" value="Genomic_DNA"/>
</dbReference>
<accession>A0A7W9TS83</accession>
<dbReference type="PANTHER" id="PTHR38778:SF1">
    <property type="entry name" value="CYTOPLASMIC PROTEIN"/>
    <property type="match status" value="1"/>
</dbReference>
<evidence type="ECO:0000313" key="2">
    <source>
        <dbReference type="Proteomes" id="UP000571554"/>
    </source>
</evidence>
<gene>
    <name evidence="1" type="ORF">F4827_000336</name>
</gene>